<dbReference type="Proteomes" id="UP000029093">
    <property type="component" value="Unassembled WGS sequence"/>
</dbReference>
<reference evidence="2 3" key="1">
    <citation type="submission" date="2014-03" db="EMBL/GenBank/DDBJ databases">
        <title>Genomics of Bifidobacteria.</title>
        <authorList>
            <person name="Ventura M."/>
            <person name="Milani C."/>
            <person name="Lugli G.A."/>
        </authorList>
    </citation>
    <scope>NUCLEOTIDE SEQUENCE [LARGE SCALE GENOMIC DNA]</scope>
    <source>
        <strain evidence="2 3">LMG 10736</strain>
    </source>
</reference>
<dbReference type="CDD" id="cd00487">
    <property type="entry name" value="Pep_deformylase"/>
    <property type="match status" value="1"/>
</dbReference>
<dbReference type="EMBL" id="JGYQ01000015">
    <property type="protein sequence ID" value="KFI47130.1"/>
    <property type="molecule type" value="Genomic_DNA"/>
</dbReference>
<dbReference type="Gene3D" id="3.90.45.10">
    <property type="entry name" value="Peptide deformylase"/>
    <property type="match status" value="1"/>
</dbReference>
<dbReference type="GO" id="GO:0042586">
    <property type="term" value="F:peptide deformylase activity"/>
    <property type="evidence" value="ECO:0007669"/>
    <property type="project" value="UniProtKB-EC"/>
</dbReference>
<proteinExistence type="inferred from homology"/>
<keyword evidence="2" id="KW-0378">Hydrolase</keyword>
<dbReference type="PRINTS" id="PR01576">
    <property type="entry name" value="PDEFORMYLASE"/>
</dbReference>
<dbReference type="PANTHER" id="PTHR10458:SF22">
    <property type="entry name" value="PEPTIDE DEFORMYLASE"/>
    <property type="match status" value="1"/>
</dbReference>
<dbReference type="EC" id="3.5.1.88" evidence="2"/>
<comment type="caution">
    <text evidence="2">The sequence shown here is derived from an EMBL/GenBank/DDBJ whole genome shotgun (WGS) entry which is preliminary data.</text>
</comment>
<evidence type="ECO:0000256" key="1">
    <source>
        <dbReference type="ARBA" id="ARBA00010759"/>
    </source>
</evidence>
<dbReference type="PANTHER" id="PTHR10458">
    <property type="entry name" value="PEPTIDE DEFORMYLASE"/>
    <property type="match status" value="1"/>
</dbReference>
<gene>
    <name evidence="2" type="ORF">BBOU_1102</name>
</gene>
<dbReference type="Pfam" id="PF01327">
    <property type="entry name" value="Pep_deformylase"/>
    <property type="match status" value="1"/>
</dbReference>
<evidence type="ECO:0000313" key="3">
    <source>
        <dbReference type="Proteomes" id="UP000029093"/>
    </source>
</evidence>
<dbReference type="SUPFAM" id="SSF56420">
    <property type="entry name" value="Peptide deformylase"/>
    <property type="match status" value="1"/>
</dbReference>
<dbReference type="GeneID" id="303204207"/>
<dbReference type="AlphaFoldDB" id="A0A086ZKT0"/>
<dbReference type="NCBIfam" id="NF006670">
    <property type="entry name" value="PRK09218.1"/>
    <property type="match status" value="1"/>
</dbReference>
<evidence type="ECO:0000313" key="2">
    <source>
        <dbReference type="EMBL" id="KFI47130.1"/>
    </source>
</evidence>
<protein>
    <submittedName>
        <fullName evidence="2">Peptide deformylase</fullName>
        <ecNumber evidence="2">3.5.1.88</ecNumber>
    </submittedName>
</protein>
<sequence>MQRDIVKDRTFLARKSAPATVDDAAVITDLRDTLAAHHDDCVGMAGNMIGSLTRIIIVTMGEEDVVMVNPVIIKRSGMYLTKEGCLSLEDVTRAKRYENITVAWQDDSFRRHVTGYSGWVAQIIQHEVDHLDGILV</sequence>
<dbReference type="RefSeq" id="WP_026503076.1">
    <property type="nucleotide sequence ID" value="NZ_JGYQ01000015.1"/>
</dbReference>
<organism evidence="2 3">
    <name type="scientific">Bifidobacterium boum</name>
    <dbReference type="NCBI Taxonomy" id="78343"/>
    <lineage>
        <taxon>Bacteria</taxon>
        <taxon>Bacillati</taxon>
        <taxon>Actinomycetota</taxon>
        <taxon>Actinomycetes</taxon>
        <taxon>Bifidobacteriales</taxon>
        <taxon>Bifidobacteriaceae</taxon>
        <taxon>Bifidobacterium</taxon>
    </lineage>
</organism>
<name>A0A086ZKT0_9BIFI</name>
<accession>A0A086ZKT0</accession>
<dbReference type="InterPro" id="IPR036821">
    <property type="entry name" value="Peptide_deformylase_sf"/>
</dbReference>
<dbReference type="InterPro" id="IPR023635">
    <property type="entry name" value="Peptide_deformylase"/>
</dbReference>
<comment type="similarity">
    <text evidence="1">Belongs to the polypeptide deformylase family.</text>
</comment>
<keyword evidence="3" id="KW-1185">Reference proteome</keyword>
<dbReference type="PIRSF" id="PIRSF004749">
    <property type="entry name" value="Pep_def"/>
    <property type="match status" value="1"/>
</dbReference>
<dbReference type="OrthoDB" id="9804313at2"/>